<sequence length="271" mass="30316">GHGITESHGVLLAAGAGGDFNMLSLDERKLVCKTIVEAAENRVPVLVGAQDTNVNNMIAMANYAEELNAYGIQFSTTYYYPPSDEDALNLYRTIHNETHSIAIMAYNTFWHDYNFPFQILDQISEMERVVSLKWARPDNGIPYMEGVARYSEKLAVVDNGGMHVMNHMLGGTGYITHLATVWPEHDLSVWKLLEAGEYQAAQQKIQNVNWPWLKFRGKMGSRTSAESPPVKAALDLLGRHGGPSRLPSRTLNSDERDELKQLLLRIGVPFP</sequence>
<protein>
    <recommendedName>
        <fullName evidence="2">Dihydrodipicolinate synthase family protein</fullName>
    </recommendedName>
</protein>
<dbReference type="SUPFAM" id="SSF51569">
    <property type="entry name" value="Aldolase"/>
    <property type="match status" value="1"/>
</dbReference>
<reference evidence="1" key="1">
    <citation type="submission" date="2018-05" db="EMBL/GenBank/DDBJ databases">
        <authorList>
            <person name="Lanie J.A."/>
            <person name="Ng W.-L."/>
            <person name="Kazmierczak K.M."/>
            <person name="Andrzejewski T.M."/>
            <person name="Davidsen T.M."/>
            <person name="Wayne K.J."/>
            <person name="Tettelin H."/>
            <person name="Glass J.I."/>
            <person name="Rusch D."/>
            <person name="Podicherti R."/>
            <person name="Tsui H.-C.T."/>
            <person name="Winkler M.E."/>
        </authorList>
    </citation>
    <scope>NUCLEOTIDE SEQUENCE</scope>
</reference>
<dbReference type="InterPro" id="IPR002220">
    <property type="entry name" value="DapA-like"/>
</dbReference>
<feature type="non-terminal residue" evidence="1">
    <location>
        <position position="1"/>
    </location>
</feature>
<dbReference type="SMART" id="SM01130">
    <property type="entry name" value="DHDPS"/>
    <property type="match status" value="1"/>
</dbReference>
<dbReference type="EMBL" id="UINC01130179">
    <property type="protein sequence ID" value="SVD11080.1"/>
    <property type="molecule type" value="Genomic_DNA"/>
</dbReference>
<dbReference type="CDD" id="cd00408">
    <property type="entry name" value="DHDPS-like"/>
    <property type="match status" value="1"/>
</dbReference>
<evidence type="ECO:0008006" key="2">
    <source>
        <dbReference type="Google" id="ProtNLM"/>
    </source>
</evidence>
<evidence type="ECO:0000313" key="1">
    <source>
        <dbReference type="EMBL" id="SVD11080.1"/>
    </source>
</evidence>
<dbReference type="Pfam" id="PF00701">
    <property type="entry name" value="DHDPS"/>
    <property type="match status" value="1"/>
</dbReference>
<proteinExistence type="predicted"/>
<dbReference type="PIRSF" id="PIRSF001365">
    <property type="entry name" value="DHDPS"/>
    <property type="match status" value="1"/>
</dbReference>
<dbReference type="GO" id="GO:0005829">
    <property type="term" value="C:cytosol"/>
    <property type="evidence" value="ECO:0007669"/>
    <property type="project" value="TreeGrafter"/>
</dbReference>
<dbReference type="InterPro" id="IPR013785">
    <property type="entry name" value="Aldolase_TIM"/>
</dbReference>
<organism evidence="1">
    <name type="scientific">marine metagenome</name>
    <dbReference type="NCBI Taxonomy" id="408172"/>
    <lineage>
        <taxon>unclassified sequences</taxon>
        <taxon>metagenomes</taxon>
        <taxon>ecological metagenomes</taxon>
    </lineage>
</organism>
<gene>
    <name evidence="1" type="ORF">METZ01_LOCUS363934</name>
</gene>
<dbReference type="GO" id="GO:0008747">
    <property type="term" value="F:N-acetylneuraminate lyase activity"/>
    <property type="evidence" value="ECO:0007669"/>
    <property type="project" value="TreeGrafter"/>
</dbReference>
<dbReference type="AlphaFoldDB" id="A0A382SM92"/>
<name>A0A382SM92_9ZZZZ</name>
<dbReference type="PANTHER" id="PTHR42849">
    <property type="entry name" value="N-ACETYLNEURAMINATE LYASE"/>
    <property type="match status" value="1"/>
</dbReference>
<accession>A0A382SM92</accession>
<dbReference type="Gene3D" id="3.20.20.70">
    <property type="entry name" value="Aldolase class I"/>
    <property type="match status" value="1"/>
</dbReference>
<dbReference type="GO" id="GO:0019262">
    <property type="term" value="P:N-acetylneuraminate catabolic process"/>
    <property type="evidence" value="ECO:0007669"/>
    <property type="project" value="TreeGrafter"/>
</dbReference>
<dbReference type="PANTHER" id="PTHR42849:SF1">
    <property type="entry name" value="N-ACETYLNEURAMINATE LYASE"/>
    <property type="match status" value="1"/>
</dbReference>